<dbReference type="Pfam" id="PF00535">
    <property type="entry name" value="Glycos_transf_2"/>
    <property type="match status" value="1"/>
</dbReference>
<dbReference type="InterPro" id="IPR001173">
    <property type="entry name" value="Glyco_trans_2-like"/>
</dbReference>
<dbReference type="CDD" id="cd00761">
    <property type="entry name" value="Glyco_tranf_GTA_type"/>
    <property type="match status" value="1"/>
</dbReference>
<dbReference type="GO" id="GO:0016757">
    <property type="term" value="F:glycosyltransferase activity"/>
    <property type="evidence" value="ECO:0007669"/>
    <property type="project" value="UniProtKB-KW"/>
</dbReference>
<sequence length="344" mass="40050">MVQVSDIDISIVIPVYHVPEELLLRCLQSIKSIRGLSREVLLVADGEDQTVCSGPAVRKFAEEADFPVFFHVKKHEGVSAARNYGISHSCGTWIFFMDADDYICGDAFEKIAPGLKGEEMDLVIMDYSMMTGNECSRHYYKKEMDFINLDSFQRDILKPQSGAGFVWSKLYRREWLSRSGVCFDTELSAAEDAEFVLKLALKKPKVFNVPYNSYYYCYNPQSAVHSFRQDYADRYINGMQKIRDDLKRENAMTQLQDEYDSCVLYHLLLIAVNFSFHPENPSKGKKRIHNFQKITRQKIFKEALKNIHLENFSMTRKVTLVCIRLHLYRVVEMIAKIRHRQRET</sequence>
<organism evidence="4 5">
    <name type="scientific">Blautia aquisgranensis</name>
    <dbReference type="NCBI Taxonomy" id="3133153"/>
    <lineage>
        <taxon>Bacteria</taxon>
        <taxon>Bacillati</taxon>
        <taxon>Bacillota</taxon>
        <taxon>Clostridia</taxon>
        <taxon>Lachnospirales</taxon>
        <taxon>Lachnospiraceae</taxon>
        <taxon>Blautia</taxon>
    </lineage>
</organism>
<evidence type="ECO:0000313" key="4">
    <source>
        <dbReference type="EMBL" id="MEQ2369964.1"/>
    </source>
</evidence>
<dbReference type="InterPro" id="IPR029044">
    <property type="entry name" value="Nucleotide-diphossugar_trans"/>
</dbReference>
<dbReference type="EMBL" id="JBBMEJ010000002">
    <property type="protein sequence ID" value="MEQ2369964.1"/>
    <property type="molecule type" value="Genomic_DNA"/>
</dbReference>
<evidence type="ECO:0000256" key="2">
    <source>
        <dbReference type="ARBA" id="ARBA00022679"/>
    </source>
</evidence>
<dbReference type="PANTHER" id="PTHR22916:SF51">
    <property type="entry name" value="GLYCOSYLTRANSFERASE EPSH-RELATED"/>
    <property type="match status" value="1"/>
</dbReference>
<dbReference type="PANTHER" id="PTHR22916">
    <property type="entry name" value="GLYCOSYLTRANSFERASE"/>
    <property type="match status" value="1"/>
</dbReference>
<accession>A0ABV1BBF7</accession>
<dbReference type="SUPFAM" id="SSF53448">
    <property type="entry name" value="Nucleotide-diphospho-sugar transferases"/>
    <property type="match status" value="1"/>
</dbReference>
<dbReference type="Proteomes" id="UP001473063">
    <property type="component" value="Unassembled WGS sequence"/>
</dbReference>
<gene>
    <name evidence="4" type="ORF">WMO28_03230</name>
</gene>
<evidence type="ECO:0000256" key="1">
    <source>
        <dbReference type="ARBA" id="ARBA00022676"/>
    </source>
</evidence>
<evidence type="ECO:0000313" key="5">
    <source>
        <dbReference type="Proteomes" id="UP001473063"/>
    </source>
</evidence>
<name>A0ABV1BBF7_9FIRM</name>
<reference evidence="4 5" key="1">
    <citation type="submission" date="2024-03" db="EMBL/GenBank/DDBJ databases">
        <title>Human intestinal bacterial collection.</title>
        <authorList>
            <person name="Pauvert C."/>
            <person name="Hitch T.C.A."/>
            <person name="Clavel T."/>
        </authorList>
    </citation>
    <scope>NUCLEOTIDE SEQUENCE [LARGE SCALE GENOMIC DNA]</scope>
    <source>
        <strain evidence="4 5">CLA-JM-H16</strain>
    </source>
</reference>
<feature type="domain" description="Glycosyltransferase 2-like" evidence="3">
    <location>
        <begin position="10"/>
        <end position="177"/>
    </location>
</feature>
<dbReference type="Gene3D" id="3.90.550.10">
    <property type="entry name" value="Spore Coat Polysaccharide Biosynthesis Protein SpsA, Chain A"/>
    <property type="match status" value="1"/>
</dbReference>
<evidence type="ECO:0000259" key="3">
    <source>
        <dbReference type="Pfam" id="PF00535"/>
    </source>
</evidence>
<keyword evidence="1 4" id="KW-0328">Glycosyltransferase</keyword>
<comment type="caution">
    <text evidence="4">The sequence shown here is derived from an EMBL/GenBank/DDBJ whole genome shotgun (WGS) entry which is preliminary data.</text>
</comment>
<keyword evidence="2 4" id="KW-0808">Transferase</keyword>
<keyword evidence="5" id="KW-1185">Reference proteome</keyword>
<proteinExistence type="predicted"/>
<dbReference type="RefSeq" id="WP_178643737.1">
    <property type="nucleotide sequence ID" value="NZ_JBBMEJ010000002.1"/>
</dbReference>
<protein>
    <submittedName>
        <fullName evidence="4">Glycosyltransferase family 2 protein</fullName>
        <ecNumber evidence="4">2.4.-.-</ecNumber>
    </submittedName>
</protein>
<dbReference type="EC" id="2.4.-.-" evidence="4"/>